<organism evidence="1 2">
    <name type="scientific">Scutellospora calospora</name>
    <dbReference type="NCBI Taxonomy" id="85575"/>
    <lineage>
        <taxon>Eukaryota</taxon>
        <taxon>Fungi</taxon>
        <taxon>Fungi incertae sedis</taxon>
        <taxon>Mucoromycota</taxon>
        <taxon>Glomeromycotina</taxon>
        <taxon>Glomeromycetes</taxon>
        <taxon>Diversisporales</taxon>
        <taxon>Gigasporaceae</taxon>
        <taxon>Scutellospora</taxon>
    </lineage>
</organism>
<proteinExistence type="predicted"/>
<reference evidence="1" key="1">
    <citation type="submission" date="2021-06" db="EMBL/GenBank/DDBJ databases">
        <authorList>
            <person name="Kallberg Y."/>
            <person name="Tangrot J."/>
            <person name="Rosling A."/>
        </authorList>
    </citation>
    <scope>NUCLEOTIDE SEQUENCE</scope>
    <source>
        <strain evidence="1">AU212A</strain>
    </source>
</reference>
<accession>A0ACA9P4A4</accession>
<evidence type="ECO:0000313" key="1">
    <source>
        <dbReference type="EMBL" id="CAG8691523.1"/>
    </source>
</evidence>
<feature type="non-terminal residue" evidence="1">
    <location>
        <position position="1"/>
    </location>
</feature>
<comment type="caution">
    <text evidence="1">The sequence shown here is derived from an EMBL/GenBank/DDBJ whole genome shotgun (WGS) entry which is preliminary data.</text>
</comment>
<dbReference type="Proteomes" id="UP000789860">
    <property type="component" value="Unassembled WGS sequence"/>
</dbReference>
<sequence length="78" mass="9316">RKATKEKTKKVPIKDKVNDEENDKAKREKQAKKELEEVYNLRRERSVQDNKRKTLSKERKNSNSSQQTETKAMNNIRN</sequence>
<feature type="non-terminal residue" evidence="1">
    <location>
        <position position="78"/>
    </location>
</feature>
<dbReference type="EMBL" id="CAJVPM010035992">
    <property type="protein sequence ID" value="CAG8691523.1"/>
    <property type="molecule type" value="Genomic_DNA"/>
</dbReference>
<protein>
    <submittedName>
        <fullName evidence="1">5888_t:CDS:1</fullName>
    </submittedName>
</protein>
<evidence type="ECO:0000313" key="2">
    <source>
        <dbReference type="Proteomes" id="UP000789860"/>
    </source>
</evidence>
<name>A0ACA9P4A4_9GLOM</name>
<keyword evidence="2" id="KW-1185">Reference proteome</keyword>
<gene>
    <name evidence="1" type="ORF">SCALOS_LOCUS10149</name>
</gene>